<comment type="caution">
    <text evidence="1">The sequence shown here is derived from an EMBL/GenBank/DDBJ whole genome shotgun (WGS) entry which is preliminary data.</text>
</comment>
<reference evidence="2" key="1">
    <citation type="journal article" date="2019" name="Int. J. Syst. Evol. Microbiol.">
        <title>The Global Catalogue of Microorganisms (GCM) 10K type strain sequencing project: providing services to taxonomists for standard genome sequencing and annotation.</title>
        <authorList>
            <consortium name="The Broad Institute Genomics Platform"/>
            <consortium name="The Broad Institute Genome Sequencing Center for Infectious Disease"/>
            <person name="Wu L."/>
            <person name="Ma J."/>
        </authorList>
    </citation>
    <scope>NUCLEOTIDE SEQUENCE [LARGE SCALE GENOMIC DNA]</scope>
    <source>
        <strain evidence="2">KCTC 52368</strain>
    </source>
</reference>
<dbReference type="EMBL" id="JBHULB010000082">
    <property type="protein sequence ID" value="MFD2588769.1"/>
    <property type="molecule type" value="Genomic_DNA"/>
</dbReference>
<keyword evidence="2" id="KW-1185">Reference proteome</keyword>
<evidence type="ECO:0000313" key="1">
    <source>
        <dbReference type="EMBL" id="MFD2588769.1"/>
    </source>
</evidence>
<dbReference type="RefSeq" id="WP_377768234.1">
    <property type="nucleotide sequence ID" value="NZ_JBHULB010000082.1"/>
</dbReference>
<accession>A0ABW5N1N5</accession>
<name>A0ABW5N1N5_9FLAO</name>
<proteinExistence type="predicted"/>
<sequence length="245" mass="29044">MRQLNIHELESKAHDYFLDVEYAQHNDVKNKLTQLMNFLYSQDISKNILERITEDYNNLHQKLEPLNDQTPERTKRDIIETLTTPDIQGALGYFLIDKKFKEPRKVSAHYIDLSWRWYSRGPNYNEQQDGFNFYFLKPFKELFDWYLSESQTQKESDYFSYKSQDKVFEKLDKLEGMLTKQGFGQEIIFNEIEELKELTKKLNKKNWGEVIKGKFVDLALGGILTKEAAIKAIEFLTGTELNLLQ</sequence>
<evidence type="ECO:0000313" key="2">
    <source>
        <dbReference type="Proteomes" id="UP001597526"/>
    </source>
</evidence>
<protein>
    <submittedName>
        <fullName evidence="1">Uncharacterized protein</fullName>
    </submittedName>
</protein>
<dbReference type="Proteomes" id="UP001597526">
    <property type="component" value="Unassembled WGS sequence"/>
</dbReference>
<gene>
    <name evidence="1" type="ORF">ACFSQJ_17720</name>
</gene>
<organism evidence="1 2">
    <name type="scientific">Croceitalea marina</name>
    <dbReference type="NCBI Taxonomy" id="1775166"/>
    <lineage>
        <taxon>Bacteria</taxon>
        <taxon>Pseudomonadati</taxon>
        <taxon>Bacteroidota</taxon>
        <taxon>Flavobacteriia</taxon>
        <taxon>Flavobacteriales</taxon>
        <taxon>Flavobacteriaceae</taxon>
        <taxon>Croceitalea</taxon>
    </lineage>
</organism>